<dbReference type="GO" id="GO:0006006">
    <property type="term" value="P:glucose metabolic process"/>
    <property type="evidence" value="ECO:0007669"/>
    <property type="project" value="TreeGrafter"/>
</dbReference>
<evidence type="ECO:0000256" key="2">
    <source>
        <dbReference type="ARBA" id="ARBA00006206"/>
    </source>
</evidence>
<dbReference type="PANTHER" id="PTHR10091">
    <property type="entry name" value="ALDOSE-1-EPIMERASE"/>
    <property type="match status" value="1"/>
</dbReference>
<evidence type="ECO:0000256" key="1">
    <source>
        <dbReference type="ARBA" id="ARBA00005028"/>
    </source>
</evidence>
<keyword evidence="3 5" id="KW-0413">Isomerase</keyword>
<dbReference type="GO" id="GO:0004034">
    <property type="term" value="F:aldose 1-epimerase activity"/>
    <property type="evidence" value="ECO:0007669"/>
    <property type="project" value="UniProtKB-EC"/>
</dbReference>
<comment type="pathway">
    <text evidence="1 5">Carbohydrate metabolism; hexose metabolism.</text>
</comment>
<dbReference type="GO" id="GO:0033499">
    <property type="term" value="P:galactose catabolic process via UDP-galactose, Leloir pathway"/>
    <property type="evidence" value="ECO:0007669"/>
    <property type="project" value="TreeGrafter"/>
</dbReference>
<dbReference type="Proteomes" id="UP001212841">
    <property type="component" value="Unassembled WGS sequence"/>
</dbReference>
<dbReference type="InterPro" id="IPR011013">
    <property type="entry name" value="Gal_mutarotase_sf_dom"/>
</dbReference>
<dbReference type="Pfam" id="PF01263">
    <property type="entry name" value="Aldose_epim"/>
    <property type="match status" value="1"/>
</dbReference>
<evidence type="ECO:0000256" key="3">
    <source>
        <dbReference type="ARBA" id="ARBA00023235"/>
    </source>
</evidence>
<gene>
    <name evidence="8" type="ORF">HK097_009067</name>
</gene>
<evidence type="ECO:0000256" key="5">
    <source>
        <dbReference type="PIRNR" id="PIRNR005096"/>
    </source>
</evidence>
<dbReference type="InterPro" id="IPR014718">
    <property type="entry name" value="GH-type_carb-bd"/>
</dbReference>
<dbReference type="PIRSF" id="PIRSF005096">
    <property type="entry name" value="GALM"/>
    <property type="match status" value="1"/>
</dbReference>
<comment type="catalytic activity">
    <reaction evidence="5">
        <text>alpha-D-glucose = beta-D-glucose</text>
        <dbReference type="Rhea" id="RHEA:10264"/>
        <dbReference type="ChEBI" id="CHEBI:15903"/>
        <dbReference type="ChEBI" id="CHEBI:17925"/>
        <dbReference type="EC" id="5.1.3.3"/>
    </reaction>
</comment>
<evidence type="ECO:0000313" key="9">
    <source>
        <dbReference type="Proteomes" id="UP001212841"/>
    </source>
</evidence>
<feature type="binding site" evidence="7">
    <location>
        <begin position="184"/>
        <end position="186"/>
    </location>
    <ligand>
        <name>beta-D-galactose</name>
        <dbReference type="ChEBI" id="CHEBI:27667"/>
    </ligand>
</feature>
<reference evidence="8" key="1">
    <citation type="submission" date="2020-05" db="EMBL/GenBank/DDBJ databases">
        <title>Phylogenomic resolution of chytrid fungi.</title>
        <authorList>
            <person name="Stajich J.E."/>
            <person name="Amses K."/>
            <person name="Simmons R."/>
            <person name="Seto K."/>
            <person name="Myers J."/>
            <person name="Bonds A."/>
            <person name="Quandt C.A."/>
            <person name="Barry K."/>
            <person name="Liu P."/>
            <person name="Grigoriev I."/>
            <person name="Longcore J.E."/>
            <person name="James T.Y."/>
        </authorList>
    </citation>
    <scope>NUCLEOTIDE SEQUENCE</scope>
    <source>
        <strain evidence="8">JEL0318</strain>
    </source>
</reference>
<evidence type="ECO:0000256" key="4">
    <source>
        <dbReference type="ARBA" id="ARBA00023277"/>
    </source>
</evidence>
<dbReference type="EMBL" id="JADGJD010000573">
    <property type="protein sequence ID" value="KAJ3049942.1"/>
    <property type="molecule type" value="Genomic_DNA"/>
</dbReference>
<comment type="similarity">
    <text evidence="2 5">Belongs to the aldose epimerase family.</text>
</comment>
<dbReference type="SUPFAM" id="SSF74650">
    <property type="entry name" value="Galactose mutarotase-like"/>
    <property type="match status" value="1"/>
</dbReference>
<feature type="binding site" evidence="6">
    <location>
        <position position="257"/>
    </location>
    <ligand>
        <name>beta-D-galactose</name>
        <dbReference type="ChEBI" id="CHEBI:27667"/>
    </ligand>
</feature>
<comment type="caution">
    <text evidence="8">The sequence shown here is derived from an EMBL/GenBank/DDBJ whole genome shotgun (WGS) entry which is preliminary data.</text>
</comment>
<dbReference type="PANTHER" id="PTHR10091:SF0">
    <property type="entry name" value="GALACTOSE MUTAROTASE"/>
    <property type="match status" value="1"/>
</dbReference>
<dbReference type="EC" id="5.1.3.3" evidence="5"/>
<dbReference type="CDD" id="cd09019">
    <property type="entry name" value="galactose_mutarotase_like"/>
    <property type="match status" value="1"/>
</dbReference>
<evidence type="ECO:0000256" key="7">
    <source>
        <dbReference type="PIRSR" id="PIRSR005096-3"/>
    </source>
</evidence>
<dbReference type="InterPro" id="IPR015443">
    <property type="entry name" value="Aldose_1-epimerase"/>
</dbReference>
<accession>A0AAD5X1B4</accession>
<feature type="binding site" evidence="7">
    <location>
        <begin position="80"/>
        <end position="81"/>
    </location>
    <ligand>
        <name>beta-D-galactose</name>
        <dbReference type="ChEBI" id="CHEBI:27667"/>
    </ligand>
</feature>
<dbReference type="AlphaFoldDB" id="A0AAD5X1B4"/>
<proteinExistence type="inferred from homology"/>
<sequence>MSVVQEQHPAASRDFHVFTLTSPKGNLVAKFTNFGATLTHLIVKDKDGKARDVVSGFDNPSDFANQPHPYFGAVIGRVGNRIKKAQFQLNGKTYQLNKNDGENHLHGGNKGFDKAFWTATIESQNPPTLRFNYTSPDSEENYPGAIDVTVIYTLTDSKLSFDYSAKLSDSNPADLQTIVNLTSHPYFNLSGYETPDIRNHTLHLPTAKSVLQLGPGGIPTGEVLSFASRPDLDFTTKPKIVSADINNIKDPGFPGFDHHWLIQDVPSAPYGDVISGDKAALSKVSAAVSSPDTGITMNLYTDSIGLQFYSGNFLGAGGVNLQAKESTQKFGGEVPVYKQYSGFCLEPSAPVDAASHEAWRKTVVLSKGQTWKQTMILEFVIA</sequence>
<protein>
    <recommendedName>
        <fullName evidence="5">Aldose 1-epimerase</fullName>
        <ecNumber evidence="5">5.1.3.3</ecNumber>
    </recommendedName>
</protein>
<dbReference type="InterPro" id="IPR008183">
    <property type="entry name" value="Aldose_1/G6P_1-epimerase"/>
</dbReference>
<dbReference type="Gene3D" id="2.70.98.10">
    <property type="match status" value="1"/>
</dbReference>
<evidence type="ECO:0000256" key="6">
    <source>
        <dbReference type="PIRSR" id="PIRSR005096-2"/>
    </source>
</evidence>
<keyword evidence="4 5" id="KW-0119">Carbohydrate metabolism</keyword>
<keyword evidence="9" id="KW-1185">Reference proteome</keyword>
<evidence type="ECO:0000313" key="8">
    <source>
        <dbReference type="EMBL" id="KAJ3049942.1"/>
    </source>
</evidence>
<dbReference type="InterPro" id="IPR047215">
    <property type="entry name" value="Galactose_mutarotase-like"/>
</dbReference>
<organism evidence="8 9">
    <name type="scientific">Rhizophlyctis rosea</name>
    <dbReference type="NCBI Taxonomy" id="64517"/>
    <lineage>
        <taxon>Eukaryota</taxon>
        <taxon>Fungi</taxon>
        <taxon>Fungi incertae sedis</taxon>
        <taxon>Chytridiomycota</taxon>
        <taxon>Chytridiomycota incertae sedis</taxon>
        <taxon>Chytridiomycetes</taxon>
        <taxon>Rhizophlyctidales</taxon>
        <taxon>Rhizophlyctidaceae</taxon>
        <taxon>Rhizophlyctis</taxon>
    </lineage>
</organism>
<dbReference type="GO" id="GO:0030246">
    <property type="term" value="F:carbohydrate binding"/>
    <property type="evidence" value="ECO:0007669"/>
    <property type="project" value="InterPro"/>
</dbReference>
<name>A0AAD5X1B4_9FUNG</name>